<feature type="compositionally biased region" description="Basic residues" evidence="1">
    <location>
        <begin position="357"/>
        <end position="366"/>
    </location>
</feature>
<evidence type="ECO:0000259" key="3">
    <source>
        <dbReference type="Pfam" id="PF20177"/>
    </source>
</evidence>
<feature type="compositionally biased region" description="Low complexity" evidence="1">
    <location>
        <begin position="167"/>
        <end position="188"/>
    </location>
</feature>
<dbReference type="RefSeq" id="WP_192754988.1">
    <property type="nucleotide sequence ID" value="NZ_BAABJL010000176.1"/>
</dbReference>
<evidence type="ECO:0000256" key="2">
    <source>
        <dbReference type="SAM" id="Phobius"/>
    </source>
</evidence>
<proteinExistence type="predicted"/>
<keyword evidence="5" id="KW-1185">Reference proteome</keyword>
<sequence length="517" mass="52690">MPDEPDEDDFPPRLTGRARGTRRPLAGDVPVESGPAAHPAAPPAGWSPPAPAGPDDTRARGRRRRAVEPSTSPAPSTPSAPSAPLDAPDAVGSPATAADATAGSSRHAPAPPGHRGELFETSGESRTRSARAGQEVAPEPSGPDPFADFPRLPGYADLPGPDWSPAGTPDTGTPDTGTPDTGTPDTGTRAGWDDLADPLGAPGPLAGQDTPDSHPPTVNWPGLDIPGETTAAHRGIDPEPTVSGLRPDLDVRTFQDPLADPPSPRQEALVTTAAGVTPERSGIGEVAPDEPVPTPGRPARAGDEENADYPDDLRPRRGRRGADGTSAEPRADRTRRPDQAGSRPERADADPAERARTTKRRDRRPRQSGMPPLVGVLVGIGGSAAGAALDLVVTGGLGVLFSLCFVLTAFGVAAGIRRSDVFTAGVLPPLSALATFVGVGALAPERLGGTSSPLGAVLAGLAAESWTLVAACALALGTIGLRVALGEAPPEVSAEEPLEDPSEAPGAARRSGFPRRS</sequence>
<keyword evidence="2" id="KW-0472">Membrane</keyword>
<feature type="domain" description="DUF6542" evidence="3">
    <location>
        <begin position="369"/>
        <end position="484"/>
    </location>
</feature>
<dbReference type="AlphaFoldDB" id="A0A927RD03"/>
<feature type="compositionally biased region" description="Basic and acidic residues" evidence="1">
    <location>
        <begin position="114"/>
        <end position="127"/>
    </location>
</feature>
<evidence type="ECO:0000256" key="1">
    <source>
        <dbReference type="SAM" id="MobiDB-lite"/>
    </source>
</evidence>
<feature type="region of interest" description="Disordered" evidence="1">
    <location>
        <begin position="490"/>
        <end position="517"/>
    </location>
</feature>
<dbReference type="Proteomes" id="UP000638648">
    <property type="component" value="Unassembled WGS sequence"/>
</dbReference>
<evidence type="ECO:0000313" key="4">
    <source>
        <dbReference type="EMBL" id="MBE1611837.1"/>
    </source>
</evidence>
<name>A0A927RD03_9ACTN</name>
<feature type="transmembrane region" description="Helical" evidence="2">
    <location>
        <begin position="454"/>
        <end position="476"/>
    </location>
</feature>
<protein>
    <recommendedName>
        <fullName evidence="3">DUF6542 domain-containing protein</fullName>
    </recommendedName>
</protein>
<feature type="compositionally biased region" description="Pro residues" evidence="1">
    <location>
        <begin position="40"/>
        <end position="52"/>
    </location>
</feature>
<keyword evidence="2" id="KW-0812">Transmembrane</keyword>
<comment type="caution">
    <text evidence="4">The sequence shown here is derived from an EMBL/GenBank/DDBJ whole genome shotgun (WGS) entry which is preliminary data.</text>
</comment>
<gene>
    <name evidence="4" type="ORF">HEB94_008685</name>
</gene>
<feature type="transmembrane region" description="Helical" evidence="2">
    <location>
        <begin position="395"/>
        <end position="414"/>
    </location>
</feature>
<feature type="compositionally biased region" description="Acidic residues" evidence="1">
    <location>
        <begin position="493"/>
        <end position="502"/>
    </location>
</feature>
<dbReference type="InterPro" id="IPR046672">
    <property type="entry name" value="DUF6542"/>
</dbReference>
<dbReference type="Pfam" id="PF20177">
    <property type="entry name" value="DUF6542"/>
    <property type="match status" value="1"/>
</dbReference>
<feature type="region of interest" description="Disordered" evidence="1">
    <location>
        <begin position="1"/>
        <end position="372"/>
    </location>
</feature>
<accession>A0A927RD03</accession>
<feature type="compositionally biased region" description="Low complexity" evidence="1">
    <location>
        <begin position="69"/>
        <end position="90"/>
    </location>
</feature>
<reference evidence="4" key="1">
    <citation type="submission" date="2020-10" db="EMBL/GenBank/DDBJ databases">
        <title>Sequencing the genomes of 1000 actinobacteria strains.</title>
        <authorList>
            <person name="Klenk H.-P."/>
        </authorList>
    </citation>
    <scope>NUCLEOTIDE SEQUENCE</scope>
    <source>
        <strain evidence="4">DSM 45354</strain>
    </source>
</reference>
<evidence type="ECO:0000313" key="5">
    <source>
        <dbReference type="Proteomes" id="UP000638648"/>
    </source>
</evidence>
<feature type="transmembrane region" description="Helical" evidence="2">
    <location>
        <begin position="421"/>
        <end position="442"/>
    </location>
</feature>
<organism evidence="4 5">
    <name type="scientific">Actinopolymorpha pittospori</name>
    <dbReference type="NCBI Taxonomy" id="648752"/>
    <lineage>
        <taxon>Bacteria</taxon>
        <taxon>Bacillati</taxon>
        <taxon>Actinomycetota</taxon>
        <taxon>Actinomycetes</taxon>
        <taxon>Propionibacteriales</taxon>
        <taxon>Actinopolymorphaceae</taxon>
        <taxon>Actinopolymorpha</taxon>
    </lineage>
</organism>
<dbReference type="EMBL" id="JADBEM010000001">
    <property type="protein sequence ID" value="MBE1611837.1"/>
    <property type="molecule type" value="Genomic_DNA"/>
</dbReference>
<feature type="compositionally biased region" description="Basic and acidic residues" evidence="1">
    <location>
        <begin position="329"/>
        <end position="356"/>
    </location>
</feature>
<keyword evidence="2" id="KW-1133">Transmembrane helix</keyword>